<evidence type="ECO:0000313" key="1">
    <source>
        <dbReference type="EMBL" id="KAF3560290.1"/>
    </source>
</evidence>
<reference evidence="1" key="1">
    <citation type="submission" date="2019-12" db="EMBL/GenBank/DDBJ databases">
        <title>Genome sequencing and annotation of Brassica cretica.</title>
        <authorList>
            <person name="Studholme D.J."/>
            <person name="Sarris P."/>
        </authorList>
    </citation>
    <scope>NUCLEOTIDE SEQUENCE</scope>
    <source>
        <strain evidence="1">PFS-109/04</strain>
        <tissue evidence="1">Leaf</tissue>
    </source>
</reference>
<dbReference type="AlphaFoldDB" id="A0A8S9R9I7"/>
<comment type="caution">
    <text evidence="1">The sequence shown here is derived from an EMBL/GenBank/DDBJ whole genome shotgun (WGS) entry which is preliminary data.</text>
</comment>
<protein>
    <submittedName>
        <fullName evidence="1">Uncharacterized protein</fullName>
    </submittedName>
</protein>
<evidence type="ECO:0000313" key="2">
    <source>
        <dbReference type="Proteomes" id="UP000712600"/>
    </source>
</evidence>
<gene>
    <name evidence="1" type="ORF">F2Q69_00014103</name>
</gene>
<organism evidence="1 2">
    <name type="scientific">Brassica cretica</name>
    <name type="common">Mustard</name>
    <dbReference type="NCBI Taxonomy" id="69181"/>
    <lineage>
        <taxon>Eukaryota</taxon>
        <taxon>Viridiplantae</taxon>
        <taxon>Streptophyta</taxon>
        <taxon>Embryophyta</taxon>
        <taxon>Tracheophyta</taxon>
        <taxon>Spermatophyta</taxon>
        <taxon>Magnoliopsida</taxon>
        <taxon>eudicotyledons</taxon>
        <taxon>Gunneridae</taxon>
        <taxon>Pentapetalae</taxon>
        <taxon>rosids</taxon>
        <taxon>malvids</taxon>
        <taxon>Brassicales</taxon>
        <taxon>Brassicaceae</taxon>
        <taxon>Brassiceae</taxon>
        <taxon>Brassica</taxon>
    </lineage>
</organism>
<sequence>MSELEEEVKKQDEVVGIEMHIQVPNVPDALLYARSTIALFASYVPSDPMCCLDEAYAI</sequence>
<dbReference type="EMBL" id="QGKX02000996">
    <property type="protein sequence ID" value="KAF3560290.1"/>
    <property type="molecule type" value="Genomic_DNA"/>
</dbReference>
<name>A0A8S9R9I7_BRACR</name>
<proteinExistence type="predicted"/>
<accession>A0A8S9R9I7</accession>
<dbReference type="Proteomes" id="UP000712600">
    <property type="component" value="Unassembled WGS sequence"/>
</dbReference>